<evidence type="ECO:0000256" key="1">
    <source>
        <dbReference type="ARBA" id="ARBA00012493"/>
    </source>
</evidence>
<keyword evidence="3" id="KW-0548">Nucleotidyltransferase</keyword>
<dbReference type="SUPFAM" id="SSF50630">
    <property type="entry name" value="Acid proteases"/>
    <property type="match status" value="1"/>
</dbReference>
<dbReference type="InterPro" id="IPR021109">
    <property type="entry name" value="Peptidase_aspartic_dom_sf"/>
</dbReference>
<dbReference type="AlphaFoldDB" id="A0A6L2M1J5"/>
<proteinExistence type="predicted"/>
<evidence type="ECO:0000256" key="7">
    <source>
        <dbReference type="ARBA" id="ARBA00022918"/>
    </source>
</evidence>
<dbReference type="Pfam" id="PF17917">
    <property type="entry name" value="RT_RNaseH"/>
    <property type="match status" value="1"/>
</dbReference>
<protein>
    <recommendedName>
        <fullName evidence="1">RNA-directed DNA polymerase</fullName>
        <ecNumber evidence="1">2.7.7.49</ecNumber>
    </recommendedName>
</protein>
<comment type="caution">
    <text evidence="10">The sequence shown here is derived from an EMBL/GenBank/DDBJ whole genome shotgun (WGS) entry which is preliminary data.</text>
</comment>
<evidence type="ECO:0000256" key="8">
    <source>
        <dbReference type="PROSITE-ProRule" id="PRU00047"/>
    </source>
</evidence>
<dbReference type="GO" id="GO:0003964">
    <property type="term" value="F:RNA-directed DNA polymerase activity"/>
    <property type="evidence" value="ECO:0007669"/>
    <property type="project" value="UniProtKB-KW"/>
</dbReference>
<dbReference type="InterPro" id="IPR043502">
    <property type="entry name" value="DNA/RNA_pol_sf"/>
</dbReference>
<reference evidence="10" key="1">
    <citation type="journal article" date="2019" name="Sci. Rep.">
        <title>Draft genome of Tanacetum cinerariifolium, the natural source of mosquito coil.</title>
        <authorList>
            <person name="Yamashiro T."/>
            <person name="Shiraishi A."/>
            <person name="Satake H."/>
            <person name="Nakayama K."/>
        </authorList>
    </citation>
    <scope>NUCLEOTIDE SEQUENCE</scope>
</reference>
<gene>
    <name evidence="10" type="ORF">Tci_038412</name>
</gene>
<evidence type="ECO:0000259" key="9">
    <source>
        <dbReference type="PROSITE" id="PS50158"/>
    </source>
</evidence>
<dbReference type="InterPro" id="IPR043128">
    <property type="entry name" value="Rev_trsase/Diguanyl_cyclase"/>
</dbReference>
<dbReference type="Pfam" id="PF08284">
    <property type="entry name" value="RVP_2"/>
    <property type="match status" value="1"/>
</dbReference>
<name>A0A6L2M1J5_TANCI</name>
<dbReference type="EC" id="2.7.7.49" evidence="1"/>
<keyword evidence="7 10" id="KW-0695">RNA-directed DNA polymerase</keyword>
<keyword evidence="8" id="KW-0863">Zinc-finger</keyword>
<keyword evidence="2" id="KW-0808">Transferase</keyword>
<keyword evidence="8" id="KW-0862">Zinc</keyword>
<accession>A0A6L2M1J5</accession>
<dbReference type="Gene3D" id="2.40.70.10">
    <property type="entry name" value="Acid Proteases"/>
    <property type="match status" value="1"/>
</dbReference>
<evidence type="ECO:0000256" key="6">
    <source>
        <dbReference type="ARBA" id="ARBA00022801"/>
    </source>
</evidence>
<organism evidence="10">
    <name type="scientific">Tanacetum cinerariifolium</name>
    <name type="common">Dalmatian daisy</name>
    <name type="synonym">Chrysanthemum cinerariifolium</name>
    <dbReference type="NCBI Taxonomy" id="118510"/>
    <lineage>
        <taxon>Eukaryota</taxon>
        <taxon>Viridiplantae</taxon>
        <taxon>Streptophyta</taxon>
        <taxon>Embryophyta</taxon>
        <taxon>Tracheophyta</taxon>
        <taxon>Spermatophyta</taxon>
        <taxon>Magnoliopsida</taxon>
        <taxon>eudicotyledons</taxon>
        <taxon>Gunneridae</taxon>
        <taxon>Pentapetalae</taxon>
        <taxon>asterids</taxon>
        <taxon>campanulids</taxon>
        <taxon>Asterales</taxon>
        <taxon>Asteraceae</taxon>
        <taxon>Asteroideae</taxon>
        <taxon>Anthemideae</taxon>
        <taxon>Anthemidinae</taxon>
        <taxon>Tanacetum</taxon>
    </lineage>
</organism>
<sequence>MHLKECHKLLTDSVDDPILRHNVSKPLPLGGPPGQVTIKFDFFFNKDLEYLKYGSKGRRPAMSISKMKATYYPDAGLEQMVPDQQRFYIDRHTSEGDRRAVRTHMWILSVVRIEVFSMYGYEYMKKIVLRRADLNEHVIAERDFKYLYPSDFEDLYLLNLQGHLNHLPPKDKRILTTTVNQWTRHLVIRQRVEDFQLGIESYQIQLNLTKPQWDATGFEYKHDFTVIDYPRAVMFQDKYGTQQDESRFKYEVLDQEGRGSKQGVHVRHSEAIEDKEDLPQPGELCWWTRQRGRLQTSEADLHVQREMQQIPRFRFYDRMRISRLEACARSFNETEGVVGLTRMFEKMETVFYISNCPEKYQVKYATCTLLNSVLTWWNSHKRTIGIEAAYAMSWAELMKLMTEEFVLLCTRIVPNEEEKVERFIGGLPDNIQGNVIAGEHTKLQDAIRISNDLMDQKLKGYAKSVENKRRGQNVARAYTAMNNEKKRYVGSFPYYNKCKLHHAGPCTVRCGNCKRVGHMTRDCKDGGNKATTRAYAIGGGGANPDSNIIMGTFLLNNCYASMLFDSGADRSFVSSTFSALLDVAPSTLDTSYVVELTDGRISETNVVLRGCTLGLLGHPFDIDLMPVELGSFNVVIGIDWLAKYHTLIVCDKKVIHIPYGDEIIKEHEGHLKLILRLLKKEELYAKFSKCEFWLSKVQFLGHVIDSEGIHVHPAKTESIKDWAVGHVLIQKEKVIAYASRQLKVHEKNNTTHDLELGVVVFALKMWRHHLYGTKCVVFTDHKSLQHILDQKELNMRQRRWLELLSDYDCEIRYHPGKANMVAVGARS</sequence>
<evidence type="ECO:0000256" key="4">
    <source>
        <dbReference type="ARBA" id="ARBA00022722"/>
    </source>
</evidence>
<dbReference type="GO" id="GO:0004519">
    <property type="term" value="F:endonuclease activity"/>
    <property type="evidence" value="ECO:0007669"/>
    <property type="project" value="UniProtKB-KW"/>
</dbReference>
<dbReference type="InterPro" id="IPR050951">
    <property type="entry name" value="Retrovirus_Pol_polyprotein"/>
</dbReference>
<keyword evidence="6" id="KW-0378">Hydrolase</keyword>
<dbReference type="PROSITE" id="PS50158">
    <property type="entry name" value="ZF_CCHC"/>
    <property type="match status" value="1"/>
</dbReference>
<dbReference type="EMBL" id="BKCJ010005382">
    <property type="protein sequence ID" value="GEU66434.1"/>
    <property type="molecule type" value="Genomic_DNA"/>
</dbReference>
<evidence type="ECO:0000256" key="2">
    <source>
        <dbReference type="ARBA" id="ARBA00022679"/>
    </source>
</evidence>
<dbReference type="Gene3D" id="3.30.70.270">
    <property type="match status" value="1"/>
</dbReference>
<dbReference type="SUPFAM" id="SSF56672">
    <property type="entry name" value="DNA/RNA polymerases"/>
    <property type="match status" value="1"/>
</dbReference>
<feature type="domain" description="CCHC-type" evidence="9">
    <location>
        <begin position="509"/>
        <end position="525"/>
    </location>
</feature>
<dbReference type="InterPro" id="IPR041373">
    <property type="entry name" value="RT_RNaseH"/>
</dbReference>
<keyword evidence="5" id="KW-0255">Endonuclease</keyword>
<dbReference type="GO" id="GO:0003676">
    <property type="term" value="F:nucleic acid binding"/>
    <property type="evidence" value="ECO:0007669"/>
    <property type="project" value="InterPro"/>
</dbReference>
<dbReference type="CDD" id="cd00303">
    <property type="entry name" value="retropepsin_like"/>
    <property type="match status" value="1"/>
</dbReference>
<evidence type="ECO:0000256" key="3">
    <source>
        <dbReference type="ARBA" id="ARBA00022695"/>
    </source>
</evidence>
<dbReference type="CDD" id="cd09274">
    <property type="entry name" value="RNase_HI_RT_Ty3"/>
    <property type="match status" value="1"/>
</dbReference>
<evidence type="ECO:0000256" key="5">
    <source>
        <dbReference type="ARBA" id="ARBA00022759"/>
    </source>
</evidence>
<evidence type="ECO:0000313" key="10">
    <source>
        <dbReference type="EMBL" id="GEU66434.1"/>
    </source>
</evidence>
<dbReference type="PANTHER" id="PTHR37984">
    <property type="entry name" value="PROTEIN CBG26694"/>
    <property type="match status" value="1"/>
</dbReference>
<dbReference type="InterPro" id="IPR001878">
    <property type="entry name" value="Znf_CCHC"/>
</dbReference>
<dbReference type="GO" id="GO:0008270">
    <property type="term" value="F:zinc ion binding"/>
    <property type="evidence" value="ECO:0007669"/>
    <property type="project" value="UniProtKB-KW"/>
</dbReference>
<dbReference type="PANTHER" id="PTHR37984:SF5">
    <property type="entry name" value="PROTEIN NYNRIN-LIKE"/>
    <property type="match status" value="1"/>
</dbReference>
<dbReference type="GO" id="GO:0016787">
    <property type="term" value="F:hydrolase activity"/>
    <property type="evidence" value="ECO:0007669"/>
    <property type="project" value="UniProtKB-KW"/>
</dbReference>
<keyword evidence="4" id="KW-0540">Nuclease</keyword>
<keyword evidence="8" id="KW-0479">Metal-binding</keyword>